<proteinExistence type="predicted"/>
<evidence type="ECO:0000256" key="1">
    <source>
        <dbReference type="SAM" id="MobiDB-lite"/>
    </source>
</evidence>
<evidence type="ECO:0000313" key="2">
    <source>
        <dbReference type="EMBL" id="AZZ52104.1"/>
    </source>
</evidence>
<reference evidence="2 3" key="1">
    <citation type="submission" date="2018-03" db="EMBL/GenBank/DDBJ databases">
        <title>Bacteriophage NCPPB3778 and a type I-E CRISPR drive the evolution of the US Biological Select Agent, Rathayibacter toxicus.</title>
        <authorList>
            <person name="Davis E.W.II."/>
            <person name="Tabima J.F."/>
            <person name="Weisberg A.J."/>
            <person name="Dantas Lopes L."/>
            <person name="Wiseman M.S."/>
            <person name="Wiseman M.S."/>
            <person name="Pupko T."/>
            <person name="Belcher M.S."/>
            <person name="Sechler A.J."/>
            <person name="Tancos M.A."/>
            <person name="Schroeder B.K."/>
            <person name="Murray T.D."/>
            <person name="Luster D.G."/>
            <person name="Schneider W.L."/>
            <person name="Rogers E."/>
            <person name="Andreote F.D."/>
            <person name="Grunwald N.J."/>
            <person name="Putnam M.L."/>
            <person name="Chang J.H."/>
        </authorList>
    </citation>
    <scope>NUCLEOTIDE SEQUENCE [LARGE SCALE GENOMIC DNA]</scope>
    <source>
        <strain evidence="2 3">DSM 15932</strain>
    </source>
</reference>
<feature type="region of interest" description="Disordered" evidence="1">
    <location>
        <begin position="1"/>
        <end position="20"/>
    </location>
</feature>
<gene>
    <name evidence="2" type="ORF">C1I64_08560</name>
</gene>
<dbReference type="AlphaFoldDB" id="A0A3Q9UZC9"/>
<accession>A0A3Q9UZC9</accession>
<dbReference type="RefSeq" id="WP_127886920.1">
    <property type="nucleotide sequence ID" value="NZ_CP028137.1"/>
</dbReference>
<protein>
    <submittedName>
        <fullName evidence="2">Uncharacterized protein</fullName>
    </submittedName>
</protein>
<dbReference type="EMBL" id="CP028137">
    <property type="protein sequence ID" value="AZZ52104.1"/>
    <property type="molecule type" value="Genomic_DNA"/>
</dbReference>
<name>A0A3Q9UZC9_9MICO</name>
<dbReference type="Proteomes" id="UP000285317">
    <property type="component" value="Chromosome"/>
</dbReference>
<sequence length="207" mass="21260">MTADQQHSDGGVGRPARRPGIDRRTTLALAWASPVIAAAVAAPGAAASLARPGSGSIPGATPPGVPTVASRTLVGVQVDEERGVPGGFVTSLSLVGFGPAGTRIVLDEEVQIDITTEQDVTAWASGIVVTGPRSGYIVFPPGAYGGGNTYTLDGAFVEVTGVNRYLTRLALSPTGTYRVTATVRRHVYQGRVVPWFAAPTASTVVHV</sequence>
<evidence type="ECO:0000313" key="3">
    <source>
        <dbReference type="Proteomes" id="UP000285317"/>
    </source>
</evidence>
<dbReference type="KEGG" id="rfs:C1I64_08560"/>
<organism evidence="2 3">
    <name type="scientific">Rathayibacter festucae DSM 15932</name>
    <dbReference type="NCBI Taxonomy" id="1328866"/>
    <lineage>
        <taxon>Bacteria</taxon>
        <taxon>Bacillati</taxon>
        <taxon>Actinomycetota</taxon>
        <taxon>Actinomycetes</taxon>
        <taxon>Micrococcales</taxon>
        <taxon>Microbacteriaceae</taxon>
        <taxon>Rathayibacter</taxon>
    </lineage>
</organism>